<sequence length="178" mass="19584">MALLFAEPVSAQTTWRFDRATTDISFVTHRFGAAVATGRFERYDGTLALDFDQPEKSRIRVVIETGSLQAGSALMDGFIKGESMLDVARYPTASFASARVTRTGERTLEIRGQLSIRAITQPFTVTAVVDGDIDRARRGEKLPFHASGSFLRPAYQLGRDVNVVDDAVEIVIKGQLSR</sequence>
<organism evidence="2 3">
    <name type="scientific">Bosea lathyri</name>
    <dbReference type="NCBI Taxonomy" id="1036778"/>
    <lineage>
        <taxon>Bacteria</taxon>
        <taxon>Pseudomonadati</taxon>
        <taxon>Pseudomonadota</taxon>
        <taxon>Alphaproteobacteria</taxon>
        <taxon>Hyphomicrobiales</taxon>
        <taxon>Boseaceae</taxon>
        <taxon>Bosea</taxon>
    </lineage>
</organism>
<proteinExistence type="predicted"/>
<dbReference type="Pfam" id="PF04264">
    <property type="entry name" value="YceI"/>
    <property type="match status" value="1"/>
</dbReference>
<reference evidence="2 3" key="1">
    <citation type="submission" date="2016-10" db="EMBL/GenBank/DDBJ databases">
        <authorList>
            <person name="de Groot N.N."/>
        </authorList>
    </citation>
    <scope>NUCLEOTIDE SEQUENCE [LARGE SCALE GENOMIC DNA]</scope>
    <source>
        <strain evidence="2 3">DSM 26656</strain>
    </source>
</reference>
<feature type="domain" description="Lipid/polyisoprenoid-binding YceI-like" evidence="1">
    <location>
        <begin position="14"/>
        <end position="177"/>
    </location>
</feature>
<name>A0A1H5SN27_9HYPH</name>
<dbReference type="PANTHER" id="PTHR34406:SF1">
    <property type="entry name" value="PROTEIN YCEI"/>
    <property type="match status" value="1"/>
</dbReference>
<dbReference type="Proteomes" id="UP000236743">
    <property type="component" value="Unassembled WGS sequence"/>
</dbReference>
<accession>A0A1H5SN27</accession>
<dbReference type="SMART" id="SM00867">
    <property type="entry name" value="YceI"/>
    <property type="match status" value="1"/>
</dbReference>
<dbReference type="PANTHER" id="PTHR34406">
    <property type="entry name" value="PROTEIN YCEI"/>
    <property type="match status" value="1"/>
</dbReference>
<dbReference type="InterPro" id="IPR007372">
    <property type="entry name" value="Lipid/polyisoprenoid-bd_YceI"/>
</dbReference>
<dbReference type="Gene3D" id="2.40.128.110">
    <property type="entry name" value="Lipid/polyisoprenoid-binding, YceI-like"/>
    <property type="match status" value="1"/>
</dbReference>
<evidence type="ECO:0000313" key="3">
    <source>
        <dbReference type="Proteomes" id="UP000236743"/>
    </source>
</evidence>
<dbReference type="AlphaFoldDB" id="A0A1H5SN27"/>
<dbReference type="InterPro" id="IPR036761">
    <property type="entry name" value="TTHA0802/YceI-like_sf"/>
</dbReference>
<dbReference type="SUPFAM" id="SSF101874">
    <property type="entry name" value="YceI-like"/>
    <property type="match status" value="1"/>
</dbReference>
<gene>
    <name evidence="2" type="ORF">SAMN04488115_101345</name>
</gene>
<dbReference type="EMBL" id="FNUY01000001">
    <property type="protein sequence ID" value="SEF51979.1"/>
    <property type="molecule type" value="Genomic_DNA"/>
</dbReference>
<keyword evidence="3" id="KW-1185">Reference proteome</keyword>
<evidence type="ECO:0000259" key="1">
    <source>
        <dbReference type="SMART" id="SM00867"/>
    </source>
</evidence>
<protein>
    <submittedName>
        <fullName evidence="2">Polyisoprenoid-binding protein YceI</fullName>
    </submittedName>
</protein>
<evidence type="ECO:0000313" key="2">
    <source>
        <dbReference type="EMBL" id="SEF51979.1"/>
    </source>
</evidence>